<feature type="domain" description="Pre-mRNA-splicing factor SYF1 central HAT repeats" evidence="2">
    <location>
        <begin position="118"/>
        <end position="172"/>
    </location>
</feature>
<accession>A0A176W0R7</accession>
<gene>
    <name evidence="3" type="ORF">AXG93_4368s2470</name>
</gene>
<proteinExistence type="predicted"/>
<feature type="region of interest" description="Disordered" evidence="1">
    <location>
        <begin position="188"/>
        <end position="210"/>
    </location>
</feature>
<dbReference type="Pfam" id="PF23220">
    <property type="entry name" value="HAT_Syf1_M"/>
    <property type="match status" value="1"/>
</dbReference>
<dbReference type="AlphaFoldDB" id="A0A176W0R7"/>
<evidence type="ECO:0000313" key="4">
    <source>
        <dbReference type="Proteomes" id="UP000077202"/>
    </source>
</evidence>
<dbReference type="InterPro" id="IPR056350">
    <property type="entry name" value="HAT_Syf1_central"/>
</dbReference>
<evidence type="ECO:0000313" key="3">
    <source>
        <dbReference type="EMBL" id="OAE25786.1"/>
    </source>
</evidence>
<name>A0A176W0R7_MARPO</name>
<protein>
    <recommendedName>
        <fullName evidence="2">Pre-mRNA-splicing factor SYF1 central HAT repeats domain-containing protein</fullName>
    </recommendedName>
</protein>
<evidence type="ECO:0000256" key="1">
    <source>
        <dbReference type="SAM" id="MobiDB-lite"/>
    </source>
</evidence>
<organism evidence="3 4">
    <name type="scientific">Marchantia polymorpha subsp. ruderalis</name>
    <dbReference type="NCBI Taxonomy" id="1480154"/>
    <lineage>
        <taxon>Eukaryota</taxon>
        <taxon>Viridiplantae</taxon>
        <taxon>Streptophyta</taxon>
        <taxon>Embryophyta</taxon>
        <taxon>Marchantiophyta</taxon>
        <taxon>Marchantiopsida</taxon>
        <taxon>Marchantiidae</taxon>
        <taxon>Marchantiales</taxon>
        <taxon>Marchantiaceae</taxon>
        <taxon>Marchantia</taxon>
    </lineage>
</organism>
<evidence type="ECO:0000259" key="2">
    <source>
        <dbReference type="Pfam" id="PF23220"/>
    </source>
</evidence>
<keyword evidence="4" id="KW-1185">Reference proteome</keyword>
<sequence>MACTLKAPSSLKYTRTETMYKDTDGNVCTGHWTLDLGRDCTAGTTCDNWSALPHVALQSGVLVKADEGLRKVDQTCLRHRRIFILLRRICSMRKRFEETLQLKAMVALPASSSFMQSIGGGIRRFTDEVVHLWTSLADYYMRRSLFEKERDVFEEDVTSFSNVRGFSLIFDYSLIMARFKALEDEDEEGADLMPQVNGADWEDEKAKSRK</sequence>
<dbReference type="Proteomes" id="UP000077202">
    <property type="component" value="Unassembled WGS sequence"/>
</dbReference>
<reference evidence="3" key="1">
    <citation type="submission" date="2016-03" db="EMBL/GenBank/DDBJ databases">
        <title>Mechanisms controlling the formation of the plant cell surface in tip-growing cells are functionally conserved among land plants.</title>
        <authorList>
            <person name="Honkanen S."/>
            <person name="Jones V.A."/>
            <person name="Morieri G."/>
            <person name="Champion C."/>
            <person name="Hetherington A.J."/>
            <person name="Kelly S."/>
            <person name="Saint-Marcoux D."/>
            <person name="Proust H."/>
            <person name="Prescott H."/>
            <person name="Dolan L."/>
        </authorList>
    </citation>
    <scope>NUCLEOTIDE SEQUENCE [LARGE SCALE GENOMIC DNA]</scope>
    <source>
        <tissue evidence="3">Whole gametophyte</tissue>
    </source>
</reference>
<comment type="caution">
    <text evidence="3">The sequence shown here is derived from an EMBL/GenBank/DDBJ whole genome shotgun (WGS) entry which is preliminary data.</text>
</comment>
<dbReference type="EMBL" id="LVLJ01002295">
    <property type="protein sequence ID" value="OAE25786.1"/>
    <property type="molecule type" value="Genomic_DNA"/>
</dbReference>